<dbReference type="WBParaSite" id="DME_0000702101-mRNA-1">
    <property type="protein sequence ID" value="DME_0000702101-mRNA-1"/>
    <property type="gene ID" value="DME_0000702101"/>
</dbReference>
<proteinExistence type="predicted"/>
<reference evidence="4" key="1">
    <citation type="submission" date="2017-02" db="UniProtKB">
        <authorList>
            <consortium name="WormBaseParasite"/>
        </authorList>
    </citation>
    <scope>IDENTIFICATION</scope>
</reference>
<dbReference type="EMBL" id="UYYG01000025">
    <property type="protein sequence ID" value="VDN51600.1"/>
    <property type="molecule type" value="Genomic_DNA"/>
</dbReference>
<sequence>MYHTLTSILANIAKSESERMDYEKKLSNDFVSLTKVLSRNVEHINDDRNAFFFQLIQISLEVINAYLKNTSCSERFVLSVCKALSFLINGKSFVYIAVPVLKTLGSLIRSMSGFSEEKLVRAELLSLILACLKWLVVCRDDINIKEFATAFISLLSLLKKQNELTSDLIESYSKILVTSAVTDLFAKAKQELFIAHPTSHDFEFISPFVQQILLKSATLCLFVLKELSTAIASQGYGSMAQFIILLSMINLTNASRPKLSFAPNSDEQKKFKQYLDVARSSLLEQLADFPINGENSNYLKQIENLFAK</sequence>
<evidence type="ECO:0000313" key="1">
    <source>
        <dbReference type="EMBL" id="VDN51600.1"/>
    </source>
</evidence>
<keyword evidence="3" id="KW-1185">Reference proteome</keyword>
<accession>A0A0N4UHI8</accession>
<dbReference type="AlphaFoldDB" id="A0A0N4UHI8"/>
<evidence type="ECO:0000313" key="2">
    <source>
        <dbReference type="Proteomes" id="UP000038040"/>
    </source>
</evidence>
<name>A0A0N4UHI8_DRAME</name>
<evidence type="ECO:0000313" key="3">
    <source>
        <dbReference type="Proteomes" id="UP000274756"/>
    </source>
</evidence>
<dbReference type="STRING" id="318479.A0A0N4UHI8"/>
<protein>
    <submittedName>
        <fullName evidence="1 4">Uncharacterized protein</fullName>
    </submittedName>
</protein>
<gene>
    <name evidence="1" type="ORF">DME_LOCUS1573</name>
</gene>
<reference evidence="1 3" key="2">
    <citation type="submission" date="2018-11" db="EMBL/GenBank/DDBJ databases">
        <authorList>
            <consortium name="Pathogen Informatics"/>
        </authorList>
    </citation>
    <scope>NUCLEOTIDE SEQUENCE [LARGE SCALE GENOMIC DNA]</scope>
</reference>
<evidence type="ECO:0000313" key="4">
    <source>
        <dbReference type="WBParaSite" id="DME_0000702101-mRNA-1"/>
    </source>
</evidence>
<dbReference type="Proteomes" id="UP000274756">
    <property type="component" value="Unassembled WGS sequence"/>
</dbReference>
<organism evidence="2 4">
    <name type="scientific">Dracunculus medinensis</name>
    <name type="common">Guinea worm</name>
    <dbReference type="NCBI Taxonomy" id="318479"/>
    <lineage>
        <taxon>Eukaryota</taxon>
        <taxon>Metazoa</taxon>
        <taxon>Ecdysozoa</taxon>
        <taxon>Nematoda</taxon>
        <taxon>Chromadorea</taxon>
        <taxon>Rhabditida</taxon>
        <taxon>Spirurina</taxon>
        <taxon>Dracunculoidea</taxon>
        <taxon>Dracunculidae</taxon>
        <taxon>Dracunculus</taxon>
    </lineage>
</organism>
<dbReference type="Proteomes" id="UP000038040">
    <property type="component" value="Unplaced"/>
</dbReference>